<organism evidence="2 3">
    <name type="scientific">Aphanomyces astaci</name>
    <name type="common">Crayfish plague agent</name>
    <dbReference type="NCBI Taxonomy" id="112090"/>
    <lineage>
        <taxon>Eukaryota</taxon>
        <taxon>Sar</taxon>
        <taxon>Stramenopiles</taxon>
        <taxon>Oomycota</taxon>
        <taxon>Saprolegniomycetes</taxon>
        <taxon>Saprolegniales</taxon>
        <taxon>Verrucalvaceae</taxon>
        <taxon>Aphanomyces</taxon>
    </lineage>
</organism>
<dbReference type="EMBL" id="QUTG01001210">
    <property type="protein sequence ID" value="RHZ00117.1"/>
    <property type="molecule type" value="Genomic_DNA"/>
</dbReference>
<feature type="compositionally biased region" description="Basic and acidic residues" evidence="1">
    <location>
        <begin position="11"/>
        <end position="28"/>
    </location>
</feature>
<evidence type="ECO:0000313" key="3">
    <source>
        <dbReference type="Proteomes" id="UP000285712"/>
    </source>
</evidence>
<dbReference type="AlphaFoldDB" id="A0A418DUJ1"/>
<name>A0A418DUJ1_APHAT</name>
<reference evidence="2 3" key="1">
    <citation type="submission" date="2018-08" db="EMBL/GenBank/DDBJ databases">
        <title>Aphanomyces genome sequencing and annotation.</title>
        <authorList>
            <person name="Minardi D."/>
            <person name="Oidtmann B."/>
            <person name="Van Der Giezen M."/>
            <person name="Studholme D.J."/>
        </authorList>
    </citation>
    <scope>NUCLEOTIDE SEQUENCE [LARGE SCALE GENOMIC DNA]</scope>
    <source>
        <strain evidence="2 3">Sv</strain>
    </source>
</reference>
<dbReference type="VEuPathDB" id="FungiDB:H257_12636"/>
<gene>
    <name evidence="2" type="ORF">DYB35_011889</name>
</gene>
<protein>
    <submittedName>
        <fullName evidence="2">Uncharacterized protein</fullName>
    </submittedName>
</protein>
<evidence type="ECO:0000313" key="2">
    <source>
        <dbReference type="EMBL" id="RHZ00117.1"/>
    </source>
</evidence>
<comment type="caution">
    <text evidence="2">The sequence shown here is derived from an EMBL/GenBank/DDBJ whole genome shotgun (WGS) entry which is preliminary data.</text>
</comment>
<accession>A0A418DUJ1</accession>
<evidence type="ECO:0000256" key="1">
    <source>
        <dbReference type="SAM" id="MobiDB-lite"/>
    </source>
</evidence>
<dbReference type="Proteomes" id="UP000285712">
    <property type="component" value="Unassembled WGS sequence"/>
</dbReference>
<sequence>MVRESNSSGLRDLHVSADQPYKAHEHQCPKETNQWTHLGRLLTFQKSYHLEPKEFCESHIYAQVGTVTDMLDVAIVDQGESNDQE</sequence>
<feature type="region of interest" description="Disordered" evidence="1">
    <location>
        <begin position="1"/>
        <end position="28"/>
    </location>
</feature>
<proteinExistence type="predicted"/>